<gene>
    <name evidence="3" type="ORF">FSP39_008803</name>
</gene>
<sequence length="801" mass="91903">MCPYITNALEDLRNLNTEDLFEEQWNVLAPCTETLEKEDVEEGSKISNEFISLRADSDMIAQSGGDSSNTTGEVMANYMDENEYLSLIQSLNKEQRMFFCHVVHHFRTSDTPLYCFLSGGAGVGKTVVVHALYQALVRYFNKQPGSNPDDLKVLLAAPTGKAAFLFKGNTLHTLFQIPACQGFTYKPLKSDRLNSLRCKFQYVKLIIIDEISMVGNGMLNFINQRLQQITGSQKSFGGISILTVGDLYQLKPVFDGWMFENLNKDYGPLASNLWKEHFQMFTLSQIMRQKESAEFAALLNRLREQKHTEEDIKKLNARKITPDESGTDYPLYIPHIFLQNKKVNAFNNQIYELSNERKIHVKASDYIIGDVDAEIKEKVRKSIPVDTSKTMGLSKDLNLSIGMQCEVSVNVDVEDGISNGSSCVLMGASRLSKTANDYDVMWVKFDDVSIGKKCRAEGKRLYTKNIEKQWTPITTVKRAFMVGRYKSVQVVREQFPLRSSAAKTCHRCQGDTMESAVVDFTGSCFPHCHYVALSRVKNIENLYIRELNEKKIHIDKRVQKEMDRLNQTMKLTTRYESIQEAVSNSFMMYFQNVRSFRKHFKNIYQDSTIVEADLLLFVETKLSGRDENELFLMPDYEVHRFDNEDSRSRSPYGIILYSKEGTCEIHEKYHKITKQGKEMVESVVVNVQANVSSRPLCVHVLYSSPKTSLKTLQHHIERTRTLVKSNLTEIILGDFNIDLLSNPNHQFLHFMHQYIQHIKETTTDYNSLLDHVYSRNNQGVLNCFVLESVFSDHKPLLISIK</sequence>
<evidence type="ECO:0000313" key="4">
    <source>
        <dbReference type="Proteomes" id="UP001186944"/>
    </source>
</evidence>
<dbReference type="InterPro" id="IPR051055">
    <property type="entry name" value="PIF1_helicase"/>
</dbReference>
<dbReference type="Gene3D" id="3.60.10.10">
    <property type="entry name" value="Endonuclease/exonuclease/phosphatase"/>
    <property type="match status" value="1"/>
</dbReference>
<comment type="cofactor">
    <cofactor evidence="1">
        <name>Mg(2+)</name>
        <dbReference type="ChEBI" id="CHEBI:18420"/>
    </cofactor>
</comment>
<dbReference type="GO" id="GO:0000723">
    <property type="term" value="P:telomere maintenance"/>
    <property type="evidence" value="ECO:0007669"/>
    <property type="project" value="InterPro"/>
</dbReference>
<keyword evidence="1" id="KW-0547">Nucleotide-binding</keyword>
<dbReference type="PANTHER" id="PTHR47642:SF8">
    <property type="entry name" value="ATP-DEPENDENT DNA HELICASE"/>
    <property type="match status" value="1"/>
</dbReference>
<evidence type="ECO:0000256" key="1">
    <source>
        <dbReference type="RuleBase" id="RU363044"/>
    </source>
</evidence>
<dbReference type="GO" id="GO:0016787">
    <property type="term" value="F:hydrolase activity"/>
    <property type="evidence" value="ECO:0007669"/>
    <property type="project" value="UniProtKB-KW"/>
</dbReference>
<name>A0AA89BZ63_PINIB</name>
<dbReference type="GO" id="GO:0043139">
    <property type="term" value="F:5'-3' DNA helicase activity"/>
    <property type="evidence" value="ECO:0007669"/>
    <property type="project" value="UniProtKB-EC"/>
</dbReference>
<comment type="caution">
    <text evidence="3">The sequence shown here is derived from an EMBL/GenBank/DDBJ whole genome shotgun (WGS) entry which is preliminary data.</text>
</comment>
<keyword evidence="1" id="KW-0227">DNA damage</keyword>
<dbReference type="SUPFAM" id="SSF56219">
    <property type="entry name" value="DNase I-like"/>
    <property type="match status" value="1"/>
</dbReference>
<keyword evidence="1" id="KW-0067">ATP-binding</keyword>
<keyword evidence="1" id="KW-0233">DNA recombination</keyword>
<dbReference type="SUPFAM" id="SSF52540">
    <property type="entry name" value="P-loop containing nucleoside triphosphate hydrolases"/>
    <property type="match status" value="2"/>
</dbReference>
<dbReference type="GO" id="GO:0006281">
    <property type="term" value="P:DNA repair"/>
    <property type="evidence" value="ECO:0007669"/>
    <property type="project" value="UniProtKB-KW"/>
</dbReference>
<accession>A0AA89BZ63</accession>
<comment type="catalytic activity">
    <reaction evidence="1">
        <text>ATP + H2O = ADP + phosphate + H(+)</text>
        <dbReference type="Rhea" id="RHEA:13065"/>
        <dbReference type="ChEBI" id="CHEBI:15377"/>
        <dbReference type="ChEBI" id="CHEBI:15378"/>
        <dbReference type="ChEBI" id="CHEBI:30616"/>
        <dbReference type="ChEBI" id="CHEBI:43474"/>
        <dbReference type="ChEBI" id="CHEBI:456216"/>
        <dbReference type="EC" id="5.6.2.3"/>
    </reaction>
</comment>
<dbReference type="Pfam" id="PF05970">
    <property type="entry name" value="PIF1"/>
    <property type="match status" value="1"/>
</dbReference>
<dbReference type="GO" id="GO:0006310">
    <property type="term" value="P:DNA recombination"/>
    <property type="evidence" value="ECO:0007669"/>
    <property type="project" value="UniProtKB-KW"/>
</dbReference>
<dbReference type="InterPro" id="IPR027417">
    <property type="entry name" value="P-loop_NTPase"/>
</dbReference>
<dbReference type="EMBL" id="VSWD01000005">
    <property type="protein sequence ID" value="KAK3102105.1"/>
    <property type="molecule type" value="Genomic_DNA"/>
</dbReference>
<dbReference type="AlphaFoldDB" id="A0AA89BZ63"/>
<dbReference type="InterPro" id="IPR036691">
    <property type="entry name" value="Endo/exonu/phosph_ase_sf"/>
</dbReference>
<proteinExistence type="inferred from homology"/>
<keyword evidence="1" id="KW-0234">DNA repair</keyword>
<keyword evidence="4" id="KW-1185">Reference proteome</keyword>
<comment type="similarity">
    <text evidence="1">Belongs to the helicase family.</text>
</comment>
<evidence type="ECO:0000313" key="3">
    <source>
        <dbReference type="EMBL" id="KAK3102105.1"/>
    </source>
</evidence>
<reference evidence="3" key="1">
    <citation type="submission" date="2019-08" db="EMBL/GenBank/DDBJ databases">
        <title>The improved chromosome-level genome for the pearl oyster Pinctada fucata martensii using PacBio sequencing and Hi-C.</title>
        <authorList>
            <person name="Zheng Z."/>
        </authorList>
    </citation>
    <scope>NUCLEOTIDE SEQUENCE</scope>
    <source>
        <strain evidence="3">ZZ-2019</strain>
        <tissue evidence="3">Adductor muscle</tissue>
    </source>
</reference>
<keyword evidence="1" id="KW-0378">Hydrolase</keyword>
<dbReference type="Proteomes" id="UP001186944">
    <property type="component" value="Unassembled WGS sequence"/>
</dbReference>
<organism evidence="3 4">
    <name type="scientific">Pinctada imbricata</name>
    <name type="common">Atlantic pearl-oyster</name>
    <name type="synonym">Pinctada martensii</name>
    <dbReference type="NCBI Taxonomy" id="66713"/>
    <lineage>
        <taxon>Eukaryota</taxon>
        <taxon>Metazoa</taxon>
        <taxon>Spiralia</taxon>
        <taxon>Lophotrochozoa</taxon>
        <taxon>Mollusca</taxon>
        <taxon>Bivalvia</taxon>
        <taxon>Autobranchia</taxon>
        <taxon>Pteriomorphia</taxon>
        <taxon>Pterioida</taxon>
        <taxon>Pterioidea</taxon>
        <taxon>Pteriidae</taxon>
        <taxon>Pinctada</taxon>
    </lineage>
</organism>
<dbReference type="Gene3D" id="3.40.50.300">
    <property type="entry name" value="P-loop containing nucleotide triphosphate hydrolases"/>
    <property type="match status" value="1"/>
</dbReference>
<dbReference type="InterPro" id="IPR010285">
    <property type="entry name" value="DNA_helicase_pif1-like_DEAD"/>
</dbReference>
<keyword evidence="1" id="KW-0347">Helicase</keyword>
<feature type="domain" description="DNA helicase Pif1-like DEAD-box helicase" evidence="2">
    <location>
        <begin position="91"/>
        <end position="308"/>
    </location>
</feature>
<dbReference type="PANTHER" id="PTHR47642">
    <property type="entry name" value="ATP-DEPENDENT DNA HELICASE"/>
    <property type="match status" value="1"/>
</dbReference>
<dbReference type="EC" id="5.6.2.3" evidence="1"/>
<dbReference type="GO" id="GO:0005524">
    <property type="term" value="F:ATP binding"/>
    <property type="evidence" value="ECO:0007669"/>
    <property type="project" value="UniProtKB-KW"/>
</dbReference>
<evidence type="ECO:0000259" key="2">
    <source>
        <dbReference type="Pfam" id="PF05970"/>
    </source>
</evidence>
<protein>
    <recommendedName>
        <fullName evidence="1">ATP-dependent DNA helicase</fullName>
        <ecNumber evidence="1">5.6.2.3</ecNumber>
    </recommendedName>
</protein>